<keyword evidence="4 6" id="KW-0808">Transferase</keyword>
<keyword evidence="5 6" id="KW-0949">S-adenosyl-L-methionine</keyword>
<sequence length="295" mass="32261">MLRSSENFSIFSVNVAHVTARSENEIPTVPENTQRSSETRSAGFAHEINVKIKTVSNCQTTSFAGKAHAFQTTFFSATITPDTTRTNTMTPTQQLQSGIQALGLDLSAEQQTLLLAYTDLLKKWNKTYNLTALRDEAQMVSHHLLDSLTLLPYLQGAQTMLDVGSGGGQPGIPTAICHPDLNITLLDANTKKTAFLQQAVIELGLANVRVVSGRVEAVQDFQADIITSRAFAELADFVNWTAHLLKDGGRWVAMKGVYPEEEIAKLPDTVAVERVEALQVPGLDAERHMVVLKKV</sequence>
<comment type="catalytic activity">
    <reaction evidence="6">
        <text>guanosine(527) in 16S rRNA + S-adenosyl-L-methionine = N(7)-methylguanosine(527) in 16S rRNA + S-adenosyl-L-homocysteine</text>
        <dbReference type="Rhea" id="RHEA:42732"/>
        <dbReference type="Rhea" id="RHEA-COMP:10209"/>
        <dbReference type="Rhea" id="RHEA-COMP:10210"/>
        <dbReference type="ChEBI" id="CHEBI:57856"/>
        <dbReference type="ChEBI" id="CHEBI:59789"/>
        <dbReference type="ChEBI" id="CHEBI:74269"/>
        <dbReference type="ChEBI" id="CHEBI:74480"/>
        <dbReference type="EC" id="2.1.1.170"/>
    </reaction>
</comment>
<feature type="binding site" evidence="6">
    <location>
        <position position="169"/>
    </location>
    <ligand>
        <name>S-adenosyl-L-methionine</name>
        <dbReference type="ChEBI" id="CHEBI:59789"/>
    </ligand>
</feature>
<keyword evidence="2 6" id="KW-0698">rRNA processing</keyword>
<comment type="caution">
    <text evidence="7">The sequence shown here is derived from an EMBL/GenBank/DDBJ whole genome shotgun (WGS) entry which is preliminary data.</text>
</comment>
<gene>
    <name evidence="6" type="primary">rsmG</name>
    <name evidence="7" type="synonym">gidB</name>
    <name evidence="7" type="ORF">NEIMUCOT_05125</name>
</gene>
<accession>D2ZWX7</accession>
<evidence type="ECO:0000256" key="4">
    <source>
        <dbReference type="ARBA" id="ARBA00022679"/>
    </source>
</evidence>
<organism evidence="7 8">
    <name type="scientific">Neisseria mucosa (strain ATCC 25996 / DSM 4631 / NCTC 10774 / M26)</name>
    <dbReference type="NCBI Taxonomy" id="546266"/>
    <lineage>
        <taxon>Bacteria</taxon>
        <taxon>Pseudomonadati</taxon>
        <taxon>Pseudomonadota</taxon>
        <taxon>Betaproteobacteria</taxon>
        <taxon>Neisseriales</taxon>
        <taxon>Neisseriaceae</taxon>
        <taxon>Neisseria</taxon>
    </lineage>
</organism>
<evidence type="ECO:0000313" key="7">
    <source>
        <dbReference type="EMBL" id="EFC88453.1"/>
    </source>
</evidence>
<evidence type="ECO:0000313" key="8">
    <source>
        <dbReference type="Proteomes" id="UP000003344"/>
    </source>
</evidence>
<evidence type="ECO:0000256" key="2">
    <source>
        <dbReference type="ARBA" id="ARBA00022552"/>
    </source>
</evidence>
<dbReference type="NCBIfam" id="TIGR00138">
    <property type="entry name" value="rsmG_gidB"/>
    <property type="match status" value="1"/>
</dbReference>
<dbReference type="AlphaFoldDB" id="D2ZWX7"/>
<evidence type="ECO:0000256" key="6">
    <source>
        <dbReference type="HAMAP-Rule" id="MF_00074"/>
    </source>
</evidence>
<keyword evidence="1 6" id="KW-0963">Cytoplasm</keyword>
<comment type="function">
    <text evidence="6">Specifically methylates the N7 position of guanine in position 527 of 16S rRNA.</text>
</comment>
<dbReference type="InterPro" id="IPR029063">
    <property type="entry name" value="SAM-dependent_MTases_sf"/>
</dbReference>
<dbReference type="EC" id="2.1.1.170" evidence="6"/>
<dbReference type="SUPFAM" id="SSF53335">
    <property type="entry name" value="S-adenosyl-L-methionine-dependent methyltransferases"/>
    <property type="match status" value="1"/>
</dbReference>
<dbReference type="Pfam" id="PF02527">
    <property type="entry name" value="GidB"/>
    <property type="match status" value="1"/>
</dbReference>
<dbReference type="EMBL" id="ACDX02000008">
    <property type="protein sequence ID" value="EFC88453.1"/>
    <property type="molecule type" value="Genomic_DNA"/>
</dbReference>
<dbReference type="Proteomes" id="UP000003344">
    <property type="component" value="Unassembled WGS sequence"/>
</dbReference>
<feature type="binding site" evidence="6">
    <location>
        <position position="164"/>
    </location>
    <ligand>
        <name>S-adenosyl-L-methionine</name>
        <dbReference type="ChEBI" id="CHEBI:59789"/>
    </ligand>
</feature>
<dbReference type="STRING" id="546266.NEIMUCOT_05125"/>
<dbReference type="GO" id="GO:0070043">
    <property type="term" value="F:rRNA (guanine-N7-)-methyltransferase activity"/>
    <property type="evidence" value="ECO:0007669"/>
    <property type="project" value="UniProtKB-UniRule"/>
</dbReference>
<dbReference type="Gene3D" id="3.40.50.150">
    <property type="entry name" value="Vaccinia Virus protein VP39"/>
    <property type="match status" value="1"/>
</dbReference>
<proteinExistence type="inferred from homology"/>
<keyword evidence="3 6" id="KW-0489">Methyltransferase</keyword>
<evidence type="ECO:0000256" key="5">
    <source>
        <dbReference type="ARBA" id="ARBA00022691"/>
    </source>
</evidence>
<dbReference type="PANTHER" id="PTHR31760:SF0">
    <property type="entry name" value="S-ADENOSYL-L-METHIONINE-DEPENDENT METHYLTRANSFERASES SUPERFAMILY PROTEIN"/>
    <property type="match status" value="1"/>
</dbReference>
<dbReference type="InterPro" id="IPR003682">
    <property type="entry name" value="rRNA_ssu_MeTfrase_G"/>
</dbReference>
<dbReference type="eggNOG" id="COG0357">
    <property type="taxonomic scope" value="Bacteria"/>
</dbReference>
<dbReference type="GO" id="GO:0005829">
    <property type="term" value="C:cytosol"/>
    <property type="evidence" value="ECO:0007669"/>
    <property type="project" value="TreeGrafter"/>
</dbReference>
<dbReference type="HAMAP" id="MF_00074">
    <property type="entry name" value="16SrRNA_methyltr_G"/>
    <property type="match status" value="1"/>
</dbReference>
<protein>
    <recommendedName>
        <fullName evidence="6">Ribosomal RNA small subunit methyltransferase G</fullName>
        <ecNumber evidence="6">2.1.1.170</ecNumber>
    </recommendedName>
    <alternativeName>
        <fullName evidence="6">16S rRNA 7-methylguanosine methyltransferase</fullName>
        <shortName evidence="6">16S rRNA m7G methyltransferase</shortName>
    </alternativeName>
</protein>
<feature type="binding site" evidence="6">
    <location>
        <position position="229"/>
    </location>
    <ligand>
        <name>S-adenosyl-L-methionine</name>
        <dbReference type="ChEBI" id="CHEBI:59789"/>
    </ligand>
</feature>
<reference evidence="7 8" key="1">
    <citation type="submission" date="2009-10" db="EMBL/GenBank/DDBJ databases">
        <authorList>
            <person name="Weinstock G."/>
            <person name="Sodergren E."/>
            <person name="Clifton S."/>
            <person name="Fulton L."/>
            <person name="Fulton B."/>
            <person name="Courtney L."/>
            <person name="Fronick C."/>
            <person name="Harrison M."/>
            <person name="Strong C."/>
            <person name="Farmer C."/>
            <person name="Delahaunty K."/>
            <person name="Markovic C."/>
            <person name="Hall O."/>
            <person name="Minx P."/>
            <person name="Tomlinson C."/>
            <person name="Mitreva M."/>
            <person name="Nelson J."/>
            <person name="Hou S."/>
            <person name="Wollam A."/>
            <person name="Pepin K.H."/>
            <person name="Johnson M."/>
            <person name="Bhonagiri V."/>
            <person name="Nash W.E."/>
            <person name="Warren W."/>
            <person name="Chinwalla A."/>
            <person name="Mardis E.R."/>
            <person name="Wilson R.K."/>
        </authorList>
    </citation>
    <scope>NUCLEOTIDE SEQUENCE [LARGE SCALE GENOMIC DNA]</scope>
    <source>
        <strain evidence="8">ATCC 25996 / DSM 4631 / NCTC 10774 / M26</strain>
    </source>
</reference>
<evidence type="ECO:0000256" key="3">
    <source>
        <dbReference type="ARBA" id="ARBA00022603"/>
    </source>
</evidence>
<feature type="binding site" evidence="6">
    <location>
        <begin position="215"/>
        <end position="216"/>
    </location>
    <ligand>
        <name>S-adenosyl-L-methionine</name>
        <dbReference type="ChEBI" id="CHEBI:59789"/>
    </ligand>
</feature>
<name>D2ZWX7_NEIM2</name>
<evidence type="ECO:0000256" key="1">
    <source>
        <dbReference type="ARBA" id="ARBA00022490"/>
    </source>
</evidence>
<comment type="caution">
    <text evidence="6">Lacks conserved residue(s) required for the propagation of feature annotation.</text>
</comment>
<dbReference type="PANTHER" id="PTHR31760">
    <property type="entry name" value="S-ADENOSYL-L-METHIONINE-DEPENDENT METHYLTRANSFERASES SUPERFAMILY PROTEIN"/>
    <property type="match status" value="1"/>
</dbReference>
<comment type="subcellular location">
    <subcellularLocation>
        <location evidence="6">Cytoplasm</location>
    </subcellularLocation>
</comment>
<comment type="similarity">
    <text evidence="6">Belongs to the methyltransferase superfamily. RNA methyltransferase RsmG family.</text>
</comment>